<dbReference type="GO" id="GO:0008239">
    <property type="term" value="F:dipeptidyl-peptidase activity"/>
    <property type="evidence" value="ECO:0007669"/>
    <property type="project" value="InterPro"/>
</dbReference>
<evidence type="ECO:0000313" key="4">
    <source>
        <dbReference type="Proteomes" id="UP000194151"/>
    </source>
</evidence>
<dbReference type="InterPro" id="IPR013736">
    <property type="entry name" value="Xaa-Pro_dipept_C"/>
</dbReference>
<dbReference type="Proteomes" id="UP000194151">
    <property type="component" value="Chromosome"/>
</dbReference>
<feature type="domain" description="Xaa-Pro dipeptidyl-peptidase C-terminal" evidence="2">
    <location>
        <begin position="311"/>
        <end position="550"/>
    </location>
</feature>
<evidence type="ECO:0000313" key="3">
    <source>
        <dbReference type="EMBL" id="ARP83654.1"/>
    </source>
</evidence>
<dbReference type="PANTHER" id="PTHR43056">
    <property type="entry name" value="PEPTIDASE S9 PROLYL OLIGOPEPTIDASE"/>
    <property type="match status" value="1"/>
</dbReference>
<dbReference type="InterPro" id="IPR008979">
    <property type="entry name" value="Galactose-bd-like_sf"/>
</dbReference>
<reference evidence="3 4" key="1">
    <citation type="submission" date="2017-05" db="EMBL/GenBank/DDBJ databases">
        <title>Complete and WGS of Bordetella genogroups.</title>
        <authorList>
            <person name="Spilker T."/>
            <person name="LiPuma J."/>
        </authorList>
    </citation>
    <scope>NUCLEOTIDE SEQUENCE [LARGE SCALE GENOMIC DNA]</scope>
    <source>
        <strain evidence="3 4">AU19157</strain>
    </source>
</reference>
<dbReference type="Pfam" id="PF08530">
    <property type="entry name" value="PepX_C"/>
    <property type="match status" value="1"/>
</dbReference>
<organism evidence="3 4">
    <name type="scientific">Bordetella genomosp. 8</name>
    <dbReference type="NCBI Taxonomy" id="1416806"/>
    <lineage>
        <taxon>Bacteria</taxon>
        <taxon>Pseudomonadati</taxon>
        <taxon>Pseudomonadota</taxon>
        <taxon>Betaproteobacteria</taxon>
        <taxon>Burkholderiales</taxon>
        <taxon>Alcaligenaceae</taxon>
        <taxon>Bordetella</taxon>
    </lineage>
</organism>
<dbReference type="Gene3D" id="2.60.120.260">
    <property type="entry name" value="Galactose-binding domain-like"/>
    <property type="match status" value="1"/>
</dbReference>
<dbReference type="InterPro" id="IPR050585">
    <property type="entry name" value="Xaa-Pro_dipeptidyl-ppase/CocE"/>
</dbReference>
<keyword evidence="4" id="KW-1185">Reference proteome</keyword>
<dbReference type="STRING" id="1416806.CAL12_24480"/>
<dbReference type="InterPro" id="IPR000383">
    <property type="entry name" value="Xaa-Pro-like_dom"/>
</dbReference>
<keyword evidence="1" id="KW-0378">Hydrolase</keyword>
<dbReference type="Pfam" id="PF02129">
    <property type="entry name" value="Peptidase_S15"/>
    <property type="match status" value="1"/>
</dbReference>
<dbReference type="Gene3D" id="3.40.50.1820">
    <property type="entry name" value="alpha/beta hydrolase"/>
    <property type="match status" value="1"/>
</dbReference>
<dbReference type="SMART" id="SM00939">
    <property type="entry name" value="PepX_C"/>
    <property type="match status" value="1"/>
</dbReference>
<sequence>MHTMSRLTVPPPQTLSMHTRDGVRLDADVYRPEGQGPYPVLLMRQAYGRRIACAICYAHPSWYASHGYIVVVQDIRGRGTSEGEFLIGEHDAQDGADAVAWAAGLPGSNGRVGMYGFSYQGYNQLMAASAAGPALQAIAPAMTPWDSREGWAWKQGALRLQSTLGWATQLASETARRRGDAQAYAELMAAARALPLNEAVTAWPRYMRQHADLTHYARWLETPADDPYWRRISAAAHAAEIAARRIPTFFIGGWHDPYNETALQAYRDLSSLGAGPMRMDIGPWAHFPWARKTAGVDYGPDAETDIDARQVRWFDRWLKDIDNGIDAEPPIRAFDLGRKCWRVFERWPEHVSRWALAGNGLAALRLGDGRLLPDGEPWPETPGHDSVVNDPWRPAPSAGGPYGTPPGPVDRQAVDQRPDVMTFDSAPLHAPLDIAGEVSAVLYLSCDQADFDVSCSLNRIQPDGRSQVIADGYARVREWRPDAPVTVAMHAACVTLQKGESFRVAVAASAYPAYAVNPGTGADPASVPAVRMPITTLSVHYGPGTQSEVRLTLGTPIDAGSTQ</sequence>
<name>A0A1W6YRM2_9BORD</name>
<dbReference type="InterPro" id="IPR029058">
    <property type="entry name" value="AB_hydrolase_fold"/>
</dbReference>
<evidence type="ECO:0000259" key="2">
    <source>
        <dbReference type="SMART" id="SM00939"/>
    </source>
</evidence>
<protein>
    <recommendedName>
        <fullName evidence="2">Xaa-Pro dipeptidyl-peptidase C-terminal domain-containing protein</fullName>
    </recommendedName>
</protein>
<gene>
    <name evidence="3" type="ORF">CAL12_24480</name>
</gene>
<dbReference type="SUPFAM" id="SSF53474">
    <property type="entry name" value="alpha/beta-Hydrolases"/>
    <property type="match status" value="1"/>
</dbReference>
<dbReference type="KEGG" id="bgv:CAL12_24480"/>
<accession>A0A1W6YRM2</accession>
<proteinExistence type="predicted"/>
<dbReference type="PANTHER" id="PTHR43056:SF10">
    <property type="entry name" value="COCE_NOND FAMILY, PUTATIVE (AFU_ORTHOLOGUE AFUA_7G00600)-RELATED"/>
    <property type="match status" value="1"/>
</dbReference>
<dbReference type="SUPFAM" id="SSF49785">
    <property type="entry name" value="Galactose-binding domain-like"/>
    <property type="match status" value="1"/>
</dbReference>
<dbReference type="NCBIfam" id="TIGR00976">
    <property type="entry name" value="CocE_NonD"/>
    <property type="match status" value="1"/>
</dbReference>
<dbReference type="InterPro" id="IPR005674">
    <property type="entry name" value="CocE/Ser_esterase"/>
</dbReference>
<dbReference type="Gene3D" id="1.10.3020.10">
    <property type="entry name" value="alpha-amino acid ester hydrolase ( Helical cap domain)"/>
    <property type="match status" value="1"/>
</dbReference>
<evidence type="ECO:0000256" key="1">
    <source>
        <dbReference type="ARBA" id="ARBA00022801"/>
    </source>
</evidence>
<dbReference type="EMBL" id="CP021108">
    <property type="protein sequence ID" value="ARP83654.1"/>
    <property type="molecule type" value="Genomic_DNA"/>
</dbReference>
<dbReference type="AlphaFoldDB" id="A0A1W6YRM2"/>